<comment type="caution">
    <text evidence="1">The sequence shown here is derived from an EMBL/GenBank/DDBJ whole genome shotgun (WGS) entry which is preliminary data.</text>
</comment>
<dbReference type="RefSeq" id="WP_062832236.1">
    <property type="nucleotide sequence ID" value="NZ_BCSX01000056.1"/>
</dbReference>
<dbReference type="AlphaFoldDB" id="A0A100W6V0"/>
<evidence type="ECO:0008006" key="3">
    <source>
        <dbReference type="Google" id="ProtNLM"/>
    </source>
</evidence>
<evidence type="ECO:0000313" key="1">
    <source>
        <dbReference type="EMBL" id="GAS92682.1"/>
    </source>
</evidence>
<gene>
    <name evidence="1" type="ORF">RMCB_6778</name>
</gene>
<dbReference type="Proteomes" id="UP000069620">
    <property type="component" value="Unassembled WGS sequence"/>
</dbReference>
<dbReference type="EMBL" id="BCSX01000056">
    <property type="protein sequence ID" value="GAS92682.1"/>
    <property type="molecule type" value="Genomic_DNA"/>
</dbReference>
<keyword evidence="2" id="KW-1185">Reference proteome</keyword>
<proteinExistence type="predicted"/>
<organism evidence="1 2">
    <name type="scientific">Mycolicibacterium brisbanense</name>
    <dbReference type="NCBI Taxonomy" id="146020"/>
    <lineage>
        <taxon>Bacteria</taxon>
        <taxon>Bacillati</taxon>
        <taxon>Actinomycetota</taxon>
        <taxon>Actinomycetes</taxon>
        <taxon>Mycobacteriales</taxon>
        <taxon>Mycobacteriaceae</taxon>
        <taxon>Mycolicibacterium</taxon>
    </lineage>
</organism>
<dbReference type="InterPro" id="IPR011231">
    <property type="entry name" value="Phage_VT1-Sakai_H0018"/>
</dbReference>
<dbReference type="STRING" id="146020.RMCB_6778"/>
<protein>
    <recommendedName>
        <fullName evidence="3">DUF2190 family protein</fullName>
    </recommendedName>
</protein>
<dbReference type="OrthoDB" id="4775446at2"/>
<reference evidence="2" key="1">
    <citation type="journal article" date="2016" name="Genome Announc.">
        <title>Draft Genome Sequences of Five Rapidly Growing Mycobacterium Species, M. thermoresistibile, M. fortuitum subsp. acetamidolyticum, M. canariasense, M. brisbanense, and M. novocastrense.</title>
        <authorList>
            <person name="Katahira K."/>
            <person name="Ogura Y."/>
            <person name="Gotoh Y."/>
            <person name="Hayashi T."/>
        </authorList>
    </citation>
    <scope>NUCLEOTIDE SEQUENCE [LARGE SCALE GENOMIC DNA]</scope>
    <source>
        <strain evidence="2">JCM15654</strain>
    </source>
</reference>
<evidence type="ECO:0000313" key="2">
    <source>
        <dbReference type="Proteomes" id="UP000069620"/>
    </source>
</evidence>
<reference evidence="2" key="2">
    <citation type="submission" date="2016-02" db="EMBL/GenBank/DDBJ databases">
        <title>Draft genome sequence of five rapidly growing Mycobacterium species.</title>
        <authorList>
            <person name="Katahira K."/>
            <person name="Gotou Y."/>
            <person name="Iida K."/>
            <person name="Ogura Y."/>
            <person name="Hayashi T."/>
        </authorList>
    </citation>
    <scope>NUCLEOTIDE SEQUENCE [LARGE SCALE GENOMIC DNA]</scope>
    <source>
        <strain evidence="2">JCM15654</strain>
    </source>
</reference>
<sequence>MAVYTPSAFPGQKLTYTASAPITGGQLVAISGNETVAPTSGASGAWLGVAAFDAATGAAVTVYTKGRHILAASGAIAAGANVIPAAAGAVATIGADASDGANIVGIATSAAANNLVPVLFR</sequence>
<name>A0A100W6V0_9MYCO</name>
<accession>A0A100W6V0</accession>
<dbReference type="Pfam" id="PF09956">
    <property type="entry name" value="Phage_cement_2"/>
    <property type="match status" value="1"/>
</dbReference>